<dbReference type="SUPFAM" id="SSF54980">
    <property type="entry name" value="EF-G C-terminal domain-like"/>
    <property type="match status" value="1"/>
</dbReference>
<keyword evidence="5 9" id="KW-0648">Protein biosynthesis</keyword>
<dbReference type="InterPro" id="IPR032090">
    <property type="entry name" value="RF3_C"/>
</dbReference>
<dbReference type="Pfam" id="PF22042">
    <property type="entry name" value="EF-G_D2"/>
    <property type="match status" value="1"/>
</dbReference>
<dbReference type="FunFam" id="2.40.30.10:FF:000040">
    <property type="entry name" value="Peptide chain release factor 3"/>
    <property type="match status" value="1"/>
</dbReference>
<protein>
    <recommendedName>
        <fullName evidence="8 9">Peptide chain release factor 3</fullName>
        <shortName evidence="9">RF-3</shortName>
    </recommendedName>
</protein>
<dbReference type="NCBIfam" id="TIGR00231">
    <property type="entry name" value="small_GTP"/>
    <property type="match status" value="1"/>
</dbReference>
<dbReference type="InterPro" id="IPR000795">
    <property type="entry name" value="T_Tr_GTP-bd_dom"/>
</dbReference>
<dbReference type="CDD" id="cd04169">
    <property type="entry name" value="RF3"/>
    <property type="match status" value="1"/>
</dbReference>
<evidence type="ECO:0000313" key="12">
    <source>
        <dbReference type="Proteomes" id="UP000030403"/>
    </source>
</evidence>
<dbReference type="InterPro" id="IPR053905">
    <property type="entry name" value="EF-G-like_DII"/>
</dbReference>
<dbReference type="OrthoDB" id="9804431at2"/>
<dbReference type="EMBL" id="AVPF01000028">
    <property type="protein sequence ID" value="KGX86826.1"/>
    <property type="molecule type" value="Genomic_DNA"/>
</dbReference>
<dbReference type="NCBIfam" id="NF001964">
    <property type="entry name" value="PRK00741.1"/>
    <property type="match status" value="1"/>
</dbReference>
<keyword evidence="6 9" id="KW-0342">GTP-binding</keyword>
<feature type="binding site" evidence="9">
    <location>
        <begin position="85"/>
        <end position="89"/>
    </location>
    <ligand>
        <name>GTP</name>
        <dbReference type="ChEBI" id="CHEBI:37565"/>
    </ligand>
</feature>
<dbReference type="SUPFAM" id="SSF50447">
    <property type="entry name" value="Translation proteins"/>
    <property type="match status" value="1"/>
</dbReference>
<feature type="domain" description="Tr-type G" evidence="10">
    <location>
        <begin position="8"/>
        <end position="274"/>
    </location>
</feature>
<dbReference type="GO" id="GO:0016149">
    <property type="term" value="F:translation release factor activity, codon specific"/>
    <property type="evidence" value="ECO:0007669"/>
    <property type="project" value="UniProtKB-UniRule"/>
</dbReference>
<comment type="caution">
    <text evidence="11">The sequence shown here is derived from an EMBL/GenBank/DDBJ whole genome shotgun (WGS) entry which is preliminary data.</text>
</comment>
<evidence type="ECO:0000256" key="9">
    <source>
        <dbReference type="HAMAP-Rule" id="MF_00072"/>
    </source>
</evidence>
<dbReference type="Pfam" id="PF16658">
    <property type="entry name" value="RF3_C"/>
    <property type="match status" value="1"/>
</dbReference>
<dbReference type="SUPFAM" id="SSF52540">
    <property type="entry name" value="P-loop containing nucleoside triphosphate hydrolases"/>
    <property type="match status" value="1"/>
</dbReference>
<dbReference type="CDD" id="cd16259">
    <property type="entry name" value="RF3_III"/>
    <property type="match status" value="1"/>
</dbReference>
<dbReference type="InterPro" id="IPR041732">
    <property type="entry name" value="RF3_GTP-bd"/>
</dbReference>
<dbReference type="Gene3D" id="3.30.70.3280">
    <property type="entry name" value="Peptide chain release factor 3, domain III"/>
    <property type="match status" value="1"/>
</dbReference>
<dbReference type="NCBIfam" id="TIGR00503">
    <property type="entry name" value="prfC"/>
    <property type="match status" value="1"/>
</dbReference>
<dbReference type="RefSeq" id="WP_027445866.1">
    <property type="nucleotide sequence ID" value="NZ_AULJ01000018.1"/>
</dbReference>
<comment type="function">
    <text evidence="7 9">Increases the formation of ribosomal termination complexes and stimulates activities of RF-1 and RF-2. It binds guanine nucleotides and has strong preference for UGA stop codons. It may interact directly with the ribosome. The stimulation of RF-1 and RF-2 is significantly reduced by GTP and GDP, but not by GMP.</text>
</comment>
<dbReference type="Pfam" id="PF00009">
    <property type="entry name" value="GTP_EFTU"/>
    <property type="match status" value="1"/>
</dbReference>
<dbReference type="GO" id="GO:0016150">
    <property type="term" value="F:translation release factor activity, codon nonspecific"/>
    <property type="evidence" value="ECO:0007669"/>
    <property type="project" value="TreeGrafter"/>
</dbReference>
<dbReference type="PANTHER" id="PTHR43556">
    <property type="entry name" value="PEPTIDE CHAIN RELEASE FACTOR RF3"/>
    <property type="match status" value="1"/>
</dbReference>
<name>A0A0A5G146_9BACI</name>
<dbReference type="PANTHER" id="PTHR43556:SF2">
    <property type="entry name" value="PEPTIDE CHAIN RELEASE FACTOR RF3"/>
    <property type="match status" value="1"/>
</dbReference>
<sequence>MEIHDEMKKRRTFAIISHPDAGKTTLTEKFLLYGNLIRNAGTVKGKKSGKFATSDWMEIEKQRGISVTSSVMNFEYEGYQVNILDTPGHEDFSEDTYRTLTAVDSVIMIIDGTKGIEAQTLKLFKVCKMRGIPIFTFINKLDREGRDPFDLLKEIEDELGIQTYAMNWPVGMGKRFQGVFDRRNDQFIHFTGNEQEEPIPNAELEKHTELVENETFQAAYEEMELLEEAGEEFDMEAVQRGEQTPVFFGSALAPFGVETFFNEFIHMAPQPAPRKADGDLIQPDKEEFSGFIFKIQANMNPAHRDRVAFVRVCSGKFERGMKVTLDRTGKEIKIAQTQQFVASSRETLEEAYAGDIIGIYDPNIYRIGDTLVQGKDTFHYDELPQFPPEVFKKVTAKNVMKAKQFRKGIEQLVQEGAIQLFKGVRNDDFILGAVGQLQYEVFQYRMKNEYNVEVLLEDIGDRIPRWLKEEQVDKKLFDERSLLVKDREDNYLALFKNDFSLRWFMDKNPDIELIDLFEVNQYSQ</sequence>
<evidence type="ECO:0000256" key="2">
    <source>
        <dbReference type="ARBA" id="ARBA00009978"/>
    </source>
</evidence>
<dbReference type="AlphaFoldDB" id="A0A0A5G146"/>
<dbReference type="GO" id="GO:0003924">
    <property type="term" value="F:GTPase activity"/>
    <property type="evidence" value="ECO:0007669"/>
    <property type="project" value="InterPro"/>
</dbReference>
<dbReference type="InterPro" id="IPR038467">
    <property type="entry name" value="RF3_dom_3_sf"/>
</dbReference>
<evidence type="ECO:0000256" key="5">
    <source>
        <dbReference type="ARBA" id="ARBA00022917"/>
    </source>
</evidence>
<evidence type="ECO:0000256" key="3">
    <source>
        <dbReference type="ARBA" id="ARBA00022490"/>
    </source>
</evidence>
<evidence type="ECO:0000256" key="8">
    <source>
        <dbReference type="ARBA" id="ARBA00073639"/>
    </source>
</evidence>
<comment type="subcellular location">
    <subcellularLocation>
        <location evidence="1 9">Cytoplasm</location>
    </subcellularLocation>
</comment>
<comment type="similarity">
    <text evidence="2 9">Belongs to the TRAFAC class translation factor GTPase superfamily. Classic translation factor GTPase family. PrfC subfamily.</text>
</comment>
<keyword evidence="3 9" id="KW-0963">Cytoplasm</keyword>
<dbReference type="InterPro" id="IPR027417">
    <property type="entry name" value="P-loop_NTPase"/>
</dbReference>
<proteinExistence type="inferred from homology"/>
<dbReference type="eggNOG" id="COG4108">
    <property type="taxonomic scope" value="Bacteria"/>
</dbReference>
<dbReference type="InterPro" id="IPR031157">
    <property type="entry name" value="G_TR_CS"/>
</dbReference>
<dbReference type="Gene3D" id="2.40.30.10">
    <property type="entry name" value="Translation factors"/>
    <property type="match status" value="1"/>
</dbReference>
<evidence type="ECO:0000256" key="1">
    <source>
        <dbReference type="ARBA" id="ARBA00004496"/>
    </source>
</evidence>
<accession>A0A0A5G146</accession>
<feature type="binding site" evidence="9">
    <location>
        <begin position="139"/>
        <end position="142"/>
    </location>
    <ligand>
        <name>GTP</name>
        <dbReference type="ChEBI" id="CHEBI:37565"/>
    </ligand>
</feature>
<keyword evidence="12" id="KW-1185">Reference proteome</keyword>
<dbReference type="InterPro" id="IPR005225">
    <property type="entry name" value="Small_GTP-bd"/>
</dbReference>
<organism evidence="11 12">
    <name type="scientific">Pontibacillus marinus BH030004 = DSM 16465</name>
    <dbReference type="NCBI Taxonomy" id="1385511"/>
    <lineage>
        <taxon>Bacteria</taxon>
        <taxon>Bacillati</taxon>
        <taxon>Bacillota</taxon>
        <taxon>Bacilli</taxon>
        <taxon>Bacillales</taxon>
        <taxon>Bacillaceae</taxon>
        <taxon>Pontibacillus</taxon>
    </lineage>
</organism>
<dbReference type="Proteomes" id="UP000030403">
    <property type="component" value="Unassembled WGS sequence"/>
</dbReference>
<dbReference type="GO" id="GO:0006449">
    <property type="term" value="P:regulation of translational termination"/>
    <property type="evidence" value="ECO:0007669"/>
    <property type="project" value="UniProtKB-UniRule"/>
</dbReference>
<dbReference type="FunFam" id="3.40.50.300:FF:000542">
    <property type="entry name" value="Peptide chain release factor 3"/>
    <property type="match status" value="1"/>
</dbReference>
<dbReference type="PROSITE" id="PS00301">
    <property type="entry name" value="G_TR_1"/>
    <property type="match status" value="1"/>
</dbReference>
<dbReference type="InterPro" id="IPR004548">
    <property type="entry name" value="PrfC"/>
</dbReference>
<evidence type="ECO:0000256" key="7">
    <source>
        <dbReference type="ARBA" id="ARBA00025017"/>
    </source>
</evidence>
<reference evidence="11 12" key="1">
    <citation type="submission" date="2013-08" db="EMBL/GenBank/DDBJ databases">
        <authorList>
            <person name="Huang J."/>
            <person name="Wang G."/>
        </authorList>
    </citation>
    <scope>NUCLEOTIDE SEQUENCE [LARGE SCALE GENOMIC DNA]</scope>
    <source>
        <strain evidence="11 12">BH030004</strain>
    </source>
</reference>
<evidence type="ECO:0000256" key="6">
    <source>
        <dbReference type="ARBA" id="ARBA00023134"/>
    </source>
</evidence>
<dbReference type="HAMAP" id="MF_00072">
    <property type="entry name" value="Rel_fac_3"/>
    <property type="match status" value="1"/>
</dbReference>
<dbReference type="FunFam" id="3.30.70.3280:FF:000001">
    <property type="entry name" value="Peptide chain release factor 3"/>
    <property type="match status" value="1"/>
</dbReference>
<dbReference type="Gene3D" id="3.40.50.300">
    <property type="entry name" value="P-loop containing nucleotide triphosphate hydrolases"/>
    <property type="match status" value="1"/>
</dbReference>
<dbReference type="InterPro" id="IPR009000">
    <property type="entry name" value="Transl_B-barrel_sf"/>
</dbReference>
<dbReference type="PROSITE" id="PS51722">
    <property type="entry name" value="G_TR_2"/>
    <property type="match status" value="1"/>
</dbReference>
<gene>
    <name evidence="9" type="primary">prfC</name>
    <name evidence="11" type="ORF">N783_11690</name>
</gene>
<feature type="binding site" evidence="9">
    <location>
        <begin position="17"/>
        <end position="24"/>
    </location>
    <ligand>
        <name>GTP</name>
        <dbReference type="ChEBI" id="CHEBI:37565"/>
    </ligand>
</feature>
<dbReference type="PRINTS" id="PR00315">
    <property type="entry name" value="ELONGATNFCT"/>
</dbReference>
<evidence type="ECO:0000256" key="4">
    <source>
        <dbReference type="ARBA" id="ARBA00022741"/>
    </source>
</evidence>
<evidence type="ECO:0000259" key="10">
    <source>
        <dbReference type="PROSITE" id="PS51722"/>
    </source>
</evidence>
<keyword evidence="4 9" id="KW-0547">Nucleotide-binding</keyword>
<evidence type="ECO:0000313" key="11">
    <source>
        <dbReference type="EMBL" id="KGX86826.1"/>
    </source>
</evidence>
<dbReference type="InterPro" id="IPR035647">
    <property type="entry name" value="EFG_III/V"/>
</dbReference>
<dbReference type="GO" id="GO:0005525">
    <property type="term" value="F:GTP binding"/>
    <property type="evidence" value="ECO:0007669"/>
    <property type="project" value="UniProtKB-UniRule"/>
</dbReference>
<dbReference type="STRING" id="1385511.GCA_000425225_01836"/>
<dbReference type="GO" id="GO:0005829">
    <property type="term" value="C:cytosol"/>
    <property type="evidence" value="ECO:0007669"/>
    <property type="project" value="TreeGrafter"/>
</dbReference>